<evidence type="ECO:0000256" key="1">
    <source>
        <dbReference type="SAM" id="Phobius"/>
    </source>
</evidence>
<evidence type="ECO:0000313" key="2">
    <source>
        <dbReference type="EMBL" id="MFC0588784.1"/>
    </source>
</evidence>
<comment type="caution">
    <text evidence="2">The sequence shown here is derived from an EMBL/GenBank/DDBJ whole genome shotgun (WGS) entry which is preliminary data.</text>
</comment>
<organism evidence="2 3">
    <name type="scientific">Novosphingobium aquiterrae</name>
    <dbReference type="NCBI Taxonomy" id="624388"/>
    <lineage>
        <taxon>Bacteria</taxon>
        <taxon>Pseudomonadati</taxon>
        <taxon>Pseudomonadota</taxon>
        <taxon>Alphaproteobacteria</taxon>
        <taxon>Sphingomonadales</taxon>
        <taxon>Sphingomonadaceae</taxon>
        <taxon>Novosphingobium</taxon>
    </lineage>
</organism>
<evidence type="ECO:0008006" key="4">
    <source>
        <dbReference type="Google" id="ProtNLM"/>
    </source>
</evidence>
<dbReference type="RefSeq" id="WP_379480273.1">
    <property type="nucleotide sequence ID" value="NZ_JBHLTL010000001.1"/>
</dbReference>
<keyword evidence="1" id="KW-1133">Transmembrane helix</keyword>
<reference evidence="2 3" key="1">
    <citation type="submission" date="2024-09" db="EMBL/GenBank/DDBJ databases">
        <authorList>
            <person name="Sun Q."/>
            <person name="Mori K."/>
        </authorList>
    </citation>
    <scope>NUCLEOTIDE SEQUENCE [LARGE SCALE GENOMIC DNA]</scope>
    <source>
        <strain evidence="2 3">NCAIM B.02537</strain>
    </source>
</reference>
<evidence type="ECO:0000313" key="3">
    <source>
        <dbReference type="Proteomes" id="UP001589943"/>
    </source>
</evidence>
<feature type="transmembrane region" description="Helical" evidence="1">
    <location>
        <begin position="73"/>
        <end position="95"/>
    </location>
</feature>
<proteinExistence type="predicted"/>
<dbReference type="EMBL" id="JBHLTL010000001">
    <property type="protein sequence ID" value="MFC0588784.1"/>
    <property type="molecule type" value="Genomic_DNA"/>
</dbReference>
<sequence>MTAFRLYLILAWTALVAFTALVIARDGLNLLPVFFGDMARGHWPGQFNADFMTMLALSGLWTGWRNGWSGRGWALAVAAFLLGGGFLMAYLLVLLRREQGDMQRVLLGVHGGGAAPQRRWSD</sequence>
<keyword evidence="3" id="KW-1185">Reference proteome</keyword>
<gene>
    <name evidence="2" type="ORF">ACFFF7_05100</name>
</gene>
<protein>
    <recommendedName>
        <fullName evidence="4">DUF2834 domain-containing protein</fullName>
    </recommendedName>
</protein>
<keyword evidence="1" id="KW-0812">Transmembrane</keyword>
<dbReference type="Proteomes" id="UP001589943">
    <property type="component" value="Unassembled WGS sequence"/>
</dbReference>
<keyword evidence="1" id="KW-0472">Membrane</keyword>
<name>A0ABV6PG11_9SPHN</name>
<accession>A0ABV6PG11</accession>